<evidence type="ECO:0000313" key="2">
    <source>
        <dbReference type="EMBL" id="MBU5484197.1"/>
    </source>
</evidence>
<dbReference type="Pfam" id="PF13181">
    <property type="entry name" value="TPR_8"/>
    <property type="match status" value="1"/>
</dbReference>
<accession>A0ABS6EGC3</accession>
<protein>
    <submittedName>
        <fullName evidence="2">Tetratricopeptide repeat protein</fullName>
    </submittedName>
</protein>
<dbReference type="EMBL" id="JAHLQF010000002">
    <property type="protein sequence ID" value="MBU5484197.1"/>
    <property type="molecule type" value="Genomic_DNA"/>
</dbReference>
<reference evidence="2 3" key="1">
    <citation type="submission" date="2021-06" db="EMBL/GenBank/DDBJ databases">
        <authorList>
            <person name="Sun Q."/>
            <person name="Li D."/>
        </authorList>
    </citation>
    <scope>NUCLEOTIDE SEQUENCE [LARGE SCALE GENOMIC DNA]</scope>
    <source>
        <strain evidence="2 3">MSJ-11</strain>
    </source>
</reference>
<evidence type="ECO:0000313" key="3">
    <source>
        <dbReference type="Proteomes" id="UP000726170"/>
    </source>
</evidence>
<comment type="caution">
    <text evidence="2">The sequence shown here is derived from an EMBL/GenBank/DDBJ whole genome shotgun (WGS) entry which is preliminary data.</text>
</comment>
<evidence type="ECO:0000256" key="1">
    <source>
        <dbReference type="PROSITE-ProRule" id="PRU00339"/>
    </source>
</evidence>
<name>A0ABS6EGC3_9CLOT</name>
<gene>
    <name evidence="2" type="ORF">KQI86_07630</name>
</gene>
<dbReference type="Proteomes" id="UP000726170">
    <property type="component" value="Unassembled WGS sequence"/>
</dbReference>
<sequence>MDELSEKIKNKIEELAEIGNGFYDNEQYDEALKVWEEALSLIPHPQQFYSETVWFLASIGDIYFIQNNFDKAYQCFDAARGNLSGEGYGNPFVMLRLGESCLEIGDEKNALEYMLRAYMFEGEEIFDEDNPKYLEFLSAHINLGQDRTKE</sequence>
<keyword evidence="1" id="KW-0802">TPR repeat</keyword>
<keyword evidence="3" id="KW-1185">Reference proteome</keyword>
<organism evidence="2 3">
    <name type="scientific">Clostridium mobile</name>
    <dbReference type="NCBI Taxonomy" id="2841512"/>
    <lineage>
        <taxon>Bacteria</taxon>
        <taxon>Bacillati</taxon>
        <taxon>Bacillota</taxon>
        <taxon>Clostridia</taxon>
        <taxon>Eubacteriales</taxon>
        <taxon>Clostridiaceae</taxon>
        <taxon>Clostridium</taxon>
    </lineage>
</organism>
<dbReference type="RefSeq" id="WP_216438685.1">
    <property type="nucleotide sequence ID" value="NZ_JAHLQF010000002.1"/>
</dbReference>
<dbReference type="PROSITE" id="PS50005">
    <property type="entry name" value="TPR"/>
    <property type="match status" value="1"/>
</dbReference>
<dbReference type="InterPro" id="IPR019734">
    <property type="entry name" value="TPR_rpt"/>
</dbReference>
<feature type="repeat" description="TPR" evidence="1">
    <location>
        <begin position="12"/>
        <end position="45"/>
    </location>
</feature>
<dbReference type="SMART" id="SM00028">
    <property type="entry name" value="TPR"/>
    <property type="match status" value="3"/>
</dbReference>
<proteinExistence type="predicted"/>